<dbReference type="EMBL" id="PVNG01000022">
    <property type="protein sequence ID" value="PRX58569.1"/>
    <property type="molecule type" value="Genomic_DNA"/>
</dbReference>
<dbReference type="RefSeq" id="WP_106248880.1">
    <property type="nucleotide sequence ID" value="NZ_CP109074.1"/>
</dbReference>
<protein>
    <recommendedName>
        <fullName evidence="4">Secreted protein</fullName>
    </recommendedName>
</protein>
<dbReference type="AlphaFoldDB" id="A0A2T0MLI4"/>
<proteinExistence type="predicted"/>
<dbReference type="Proteomes" id="UP000238312">
    <property type="component" value="Unassembled WGS sequence"/>
</dbReference>
<evidence type="ECO:0000313" key="3">
    <source>
        <dbReference type="Proteomes" id="UP000238312"/>
    </source>
</evidence>
<evidence type="ECO:0008006" key="4">
    <source>
        <dbReference type="Google" id="ProtNLM"/>
    </source>
</evidence>
<comment type="caution">
    <text evidence="2">The sequence shown here is derived from an EMBL/GenBank/DDBJ whole genome shotgun (WGS) entry which is preliminary data.</text>
</comment>
<name>A0A2T0MLI4_9ACTN</name>
<evidence type="ECO:0000256" key="1">
    <source>
        <dbReference type="SAM" id="SignalP"/>
    </source>
</evidence>
<evidence type="ECO:0000313" key="2">
    <source>
        <dbReference type="EMBL" id="PRX58569.1"/>
    </source>
</evidence>
<keyword evidence="3" id="KW-1185">Reference proteome</keyword>
<feature type="chain" id="PRO_5038575480" description="Secreted protein" evidence="1">
    <location>
        <begin position="29"/>
        <end position="110"/>
    </location>
</feature>
<keyword evidence="1" id="KW-0732">Signal</keyword>
<gene>
    <name evidence="2" type="ORF">B0I32_12229</name>
</gene>
<organism evidence="2 3">
    <name type="scientific">Nonomuraea fuscirosea</name>
    <dbReference type="NCBI Taxonomy" id="1291556"/>
    <lineage>
        <taxon>Bacteria</taxon>
        <taxon>Bacillati</taxon>
        <taxon>Actinomycetota</taxon>
        <taxon>Actinomycetes</taxon>
        <taxon>Streptosporangiales</taxon>
        <taxon>Streptosporangiaceae</taxon>
        <taxon>Nonomuraea</taxon>
    </lineage>
</organism>
<reference evidence="2 3" key="1">
    <citation type="submission" date="2018-03" db="EMBL/GenBank/DDBJ databases">
        <title>Genomic Encyclopedia of Type Strains, Phase III (KMG-III): the genomes of soil and plant-associated and newly described type strains.</title>
        <authorList>
            <person name="Whitman W."/>
        </authorList>
    </citation>
    <scope>NUCLEOTIDE SEQUENCE [LARGE SCALE GENOMIC DNA]</scope>
    <source>
        <strain evidence="2 3">CGMCC 4.7104</strain>
    </source>
</reference>
<dbReference type="OrthoDB" id="3872885at2"/>
<sequence>MSKGTRIAAAVAGSVALLSAGLTAPATAAAATVLHCDTFVHHNDDYVGIAMCDNPTGQTWRFRAVVTCGWAPDVVGEWVTLRPRDSGQSQGACGRLGTGVGAVGVDERLV</sequence>
<feature type="signal peptide" evidence="1">
    <location>
        <begin position="1"/>
        <end position="28"/>
    </location>
</feature>
<accession>A0A2T0MLI4</accession>